<feature type="transmembrane region" description="Helical" evidence="6">
    <location>
        <begin position="594"/>
        <end position="613"/>
    </location>
</feature>
<evidence type="ECO:0000256" key="3">
    <source>
        <dbReference type="ARBA" id="ARBA00022989"/>
    </source>
</evidence>
<feature type="transmembrane region" description="Helical" evidence="6">
    <location>
        <begin position="326"/>
        <end position="345"/>
    </location>
</feature>
<feature type="transmembrane region" description="Helical" evidence="6">
    <location>
        <begin position="440"/>
        <end position="459"/>
    </location>
</feature>
<dbReference type="InterPro" id="IPR036259">
    <property type="entry name" value="MFS_trans_sf"/>
</dbReference>
<evidence type="ECO:0000256" key="5">
    <source>
        <dbReference type="SAM" id="MobiDB-lite"/>
    </source>
</evidence>
<keyword evidence="4 6" id="KW-0472">Membrane</keyword>
<proteinExistence type="predicted"/>
<dbReference type="SUPFAM" id="SSF103473">
    <property type="entry name" value="MFS general substrate transporter"/>
    <property type="match status" value="1"/>
</dbReference>
<comment type="subcellular location">
    <subcellularLocation>
        <location evidence="1">Membrane</location>
        <topology evidence="1">Multi-pass membrane protein</topology>
    </subcellularLocation>
</comment>
<dbReference type="AlphaFoldDB" id="A0ABD0L8L7"/>
<evidence type="ECO:0000256" key="1">
    <source>
        <dbReference type="ARBA" id="ARBA00004141"/>
    </source>
</evidence>
<dbReference type="PANTHER" id="PTHR10924:SF27">
    <property type="entry name" value="SOLUTE CARRIER FAMILY 49 MEMBER 4"/>
    <property type="match status" value="1"/>
</dbReference>
<accession>A0ABD0L8L7</accession>
<comment type="caution">
    <text evidence="7">The sequence shown here is derived from an EMBL/GenBank/DDBJ whole genome shotgun (WGS) entry which is preliminary data.</text>
</comment>
<protein>
    <submittedName>
        <fullName evidence="7">Uncharacterized protein</fullName>
    </submittedName>
</protein>
<feature type="transmembrane region" description="Helical" evidence="6">
    <location>
        <begin position="471"/>
        <end position="490"/>
    </location>
</feature>
<evidence type="ECO:0000256" key="6">
    <source>
        <dbReference type="SAM" id="Phobius"/>
    </source>
</evidence>
<organism evidence="7 8">
    <name type="scientific">Batillaria attramentaria</name>
    <dbReference type="NCBI Taxonomy" id="370345"/>
    <lineage>
        <taxon>Eukaryota</taxon>
        <taxon>Metazoa</taxon>
        <taxon>Spiralia</taxon>
        <taxon>Lophotrochozoa</taxon>
        <taxon>Mollusca</taxon>
        <taxon>Gastropoda</taxon>
        <taxon>Caenogastropoda</taxon>
        <taxon>Sorbeoconcha</taxon>
        <taxon>Cerithioidea</taxon>
        <taxon>Batillariidae</taxon>
        <taxon>Batillaria</taxon>
    </lineage>
</organism>
<keyword evidence="2 6" id="KW-0812">Transmembrane</keyword>
<dbReference type="GO" id="GO:0016020">
    <property type="term" value="C:membrane"/>
    <property type="evidence" value="ECO:0007669"/>
    <property type="project" value="UniProtKB-SubCell"/>
</dbReference>
<name>A0ABD0L8L7_9CAEN</name>
<feature type="transmembrane region" description="Helical" evidence="6">
    <location>
        <begin position="264"/>
        <end position="282"/>
    </location>
</feature>
<dbReference type="PANTHER" id="PTHR10924">
    <property type="entry name" value="MAJOR FACILITATOR SUPERFAMILY PROTEIN-RELATED"/>
    <property type="match status" value="1"/>
</dbReference>
<sequence length="855" mass="92988">MMDQDSKYVGRHILLPAVLDLDSVSDPPFRSIDGHGPSASPLFSGLATPSYGGFASPPYGGLASPHQGGFATPQYRSDYVTASDAGNSQPQDSDTTEASSDEHCPSGRIISHFSNIPKHRQKDMHGTCVDHGQDEDIEKWEITFGRGLADHDQIDWDRLFNMAGGQRVPKRNLQYGETTFDKLDFSTSGLRVYSRRWYILVVYSLYAFTQACVWNTFGPISSSSKRVFGWGNGMIALLSNLGPISYVLSGVFFSWMLDTNGLRYSCLISCAFVATGTALRCITLETPFATGLIILGQFLNGLGGPVALAGAPVVSSMWFPSRERTTATAIGSASLYAGVASAFILGPNIVPDFSSVPRNTTTHPNASKVEADQMAQTRDGMRLFLIIEASWACSLFIVMLAYFPKRPPVSPSASSVLARDDFITGFGLDDYRRKDMWQVAIIYGVPLGVLNCWSSLLSLNLAVHGIAAQEAGWIGFYGTVTACVASLIAARFVDQCMRVVKWFIFGLYCLGTAIFVVFCLAYIEVFPPSKAIFYVTIMAGITVLDSTAPMLFELACEVAYPIGEGMAAVMMTLICNAAGFVFLFIMMIPNIGTAWMNWAVVSTIAVCLPMLVVMKENLNRLAVDEQASTLSSINLQYMTQINAEIAEQEAMDKTGSDVDVAQVHEQSPDFASEPTTTKKSCMKKGMDPSIKVERWQEDKDPSGAGQGASGARRGTKDLVVPQISMDAAMEESRGSFSMDCEFALKRVVQATNLLALYEENKSREGSFSSADGEAAIQGISEAIYLLPDEDFGQARQRASSRDITLALKEVVETTQNIQERDAGSGHQSIPADLILELQTAELRLKRASSMALAKK</sequence>
<gene>
    <name evidence="7" type="ORF">BaRGS_00013078</name>
</gene>
<feature type="transmembrane region" description="Helical" evidence="6">
    <location>
        <begin position="383"/>
        <end position="403"/>
    </location>
</feature>
<feature type="transmembrane region" description="Helical" evidence="6">
    <location>
        <begin position="531"/>
        <end position="555"/>
    </location>
</feature>
<dbReference type="Proteomes" id="UP001519460">
    <property type="component" value="Unassembled WGS sequence"/>
</dbReference>
<keyword evidence="8" id="KW-1185">Reference proteome</keyword>
<feature type="region of interest" description="Disordered" evidence="5">
    <location>
        <begin position="693"/>
        <end position="716"/>
    </location>
</feature>
<feature type="transmembrane region" description="Helical" evidence="6">
    <location>
        <begin position="197"/>
        <end position="217"/>
    </location>
</feature>
<evidence type="ECO:0000313" key="7">
    <source>
        <dbReference type="EMBL" id="KAK7495631.1"/>
    </source>
</evidence>
<dbReference type="EMBL" id="JACVVK020000073">
    <property type="protein sequence ID" value="KAK7495631.1"/>
    <property type="molecule type" value="Genomic_DNA"/>
</dbReference>
<feature type="transmembrane region" description="Helical" evidence="6">
    <location>
        <begin position="237"/>
        <end position="257"/>
    </location>
</feature>
<evidence type="ECO:0000256" key="4">
    <source>
        <dbReference type="ARBA" id="ARBA00023136"/>
    </source>
</evidence>
<feature type="compositionally biased region" description="Polar residues" evidence="5">
    <location>
        <begin position="84"/>
        <end position="98"/>
    </location>
</feature>
<feature type="region of interest" description="Disordered" evidence="5">
    <location>
        <begin position="80"/>
        <end position="107"/>
    </location>
</feature>
<dbReference type="Pfam" id="PF07690">
    <property type="entry name" value="MFS_1"/>
    <property type="match status" value="1"/>
</dbReference>
<dbReference type="InterPro" id="IPR011701">
    <property type="entry name" value="MFS"/>
</dbReference>
<reference evidence="7 8" key="1">
    <citation type="journal article" date="2023" name="Sci. Data">
        <title>Genome assembly of the Korean intertidal mud-creeper Batillaria attramentaria.</title>
        <authorList>
            <person name="Patra A.K."/>
            <person name="Ho P.T."/>
            <person name="Jun S."/>
            <person name="Lee S.J."/>
            <person name="Kim Y."/>
            <person name="Won Y.J."/>
        </authorList>
    </citation>
    <scope>NUCLEOTIDE SEQUENCE [LARGE SCALE GENOMIC DNA]</scope>
    <source>
        <strain evidence="7">Wonlab-2016</strain>
    </source>
</reference>
<feature type="transmembrane region" description="Helical" evidence="6">
    <location>
        <begin position="567"/>
        <end position="588"/>
    </location>
</feature>
<feature type="transmembrane region" description="Helical" evidence="6">
    <location>
        <begin position="288"/>
        <end position="314"/>
    </location>
</feature>
<feature type="transmembrane region" description="Helical" evidence="6">
    <location>
        <begin position="502"/>
        <end position="525"/>
    </location>
</feature>
<dbReference type="Gene3D" id="1.20.1250.20">
    <property type="entry name" value="MFS general substrate transporter like domains"/>
    <property type="match status" value="1"/>
</dbReference>
<keyword evidence="3 6" id="KW-1133">Transmembrane helix</keyword>
<dbReference type="InterPro" id="IPR049680">
    <property type="entry name" value="FLVCR1-2_SLC49-like"/>
</dbReference>
<evidence type="ECO:0000313" key="8">
    <source>
        <dbReference type="Proteomes" id="UP001519460"/>
    </source>
</evidence>
<evidence type="ECO:0000256" key="2">
    <source>
        <dbReference type="ARBA" id="ARBA00022692"/>
    </source>
</evidence>